<keyword evidence="2" id="KW-0808">Transferase</keyword>
<name>A0A251U824_HELAN</name>
<dbReference type="STRING" id="4232.A0A251U824"/>
<proteinExistence type="predicted"/>
<protein>
    <submittedName>
        <fullName evidence="2">Putative UTP--glucose-1-phosphate uridylyltransferase family</fullName>
    </submittedName>
</protein>
<dbReference type="AlphaFoldDB" id="A0A251U824"/>
<feature type="transmembrane region" description="Helical" evidence="1">
    <location>
        <begin position="25"/>
        <end position="43"/>
    </location>
</feature>
<accession>A0A251U824</accession>
<dbReference type="EMBL" id="CM007897">
    <property type="protein sequence ID" value="OTG19507.1"/>
    <property type="molecule type" value="Genomic_DNA"/>
</dbReference>
<keyword evidence="1" id="KW-0472">Membrane</keyword>
<evidence type="ECO:0000313" key="3">
    <source>
        <dbReference type="Proteomes" id="UP000215914"/>
    </source>
</evidence>
<dbReference type="GO" id="GO:0016779">
    <property type="term" value="F:nucleotidyltransferase activity"/>
    <property type="evidence" value="ECO:0007669"/>
    <property type="project" value="UniProtKB-KW"/>
</dbReference>
<keyword evidence="1" id="KW-1133">Transmembrane helix</keyword>
<gene>
    <name evidence="2" type="ORF">HannXRQ_Chr08g0234841</name>
</gene>
<organism evidence="2 3">
    <name type="scientific">Helianthus annuus</name>
    <name type="common">Common sunflower</name>
    <dbReference type="NCBI Taxonomy" id="4232"/>
    <lineage>
        <taxon>Eukaryota</taxon>
        <taxon>Viridiplantae</taxon>
        <taxon>Streptophyta</taxon>
        <taxon>Embryophyta</taxon>
        <taxon>Tracheophyta</taxon>
        <taxon>Spermatophyta</taxon>
        <taxon>Magnoliopsida</taxon>
        <taxon>eudicotyledons</taxon>
        <taxon>Gunneridae</taxon>
        <taxon>Pentapetalae</taxon>
        <taxon>asterids</taxon>
        <taxon>campanulids</taxon>
        <taxon>Asterales</taxon>
        <taxon>Asteraceae</taxon>
        <taxon>Asteroideae</taxon>
        <taxon>Heliantheae alliance</taxon>
        <taxon>Heliantheae</taxon>
        <taxon>Helianthus</taxon>
    </lineage>
</organism>
<dbReference type="InParanoid" id="A0A251U824"/>
<dbReference type="InterPro" id="IPR029044">
    <property type="entry name" value="Nucleotide-diphossugar_trans"/>
</dbReference>
<keyword evidence="1" id="KW-0812">Transmembrane</keyword>
<keyword evidence="3" id="KW-1185">Reference proteome</keyword>
<evidence type="ECO:0000256" key="1">
    <source>
        <dbReference type="SAM" id="Phobius"/>
    </source>
</evidence>
<keyword evidence="2" id="KW-0548">Nucleotidyltransferase</keyword>
<dbReference type="Proteomes" id="UP000215914">
    <property type="component" value="Chromosome 8"/>
</dbReference>
<dbReference type="SUPFAM" id="SSF53448">
    <property type="entry name" value="Nucleotide-diphospho-sugar transferases"/>
    <property type="match status" value="1"/>
</dbReference>
<evidence type="ECO:0000313" key="2">
    <source>
        <dbReference type="EMBL" id="OTG19507.1"/>
    </source>
</evidence>
<reference evidence="3" key="1">
    <citation type="journal article" date="2017" name="Nature">
        <title>The sunflower genome provides insights into oil metabolism, flowering and Asterid evolution.</title>
        <authorList>
            <person name="Badouin H."/>
            <person name="Gouzy J."/>
            <person name="Grassa C.J."/>
            <person name="Murat F."/>
            <person name="Staton S.E."/>
            <person name="Cottret L."/>
            <person name="Lelandais-Briere C."/>
            <person name="Owens G.L."/>
            <person name="Carrere S."/>
            <person name="Mayjonade B."/>
            <person name="Legrand L."/>
            <person name="Gill N."/>
            <person name="Kane N.C."/>
            <person name="Bowers J.E."/>
            <person name="Hubner S."/>
            <person name="Bellec A."/>
            <person name="Berard A."/>
            <person name="Berges H."/>
            <person name="Blanchet N."/>
            <person name="Boniface M.C."/>
            <person name="Brunel D."/>
            <person name="Catrice O."/>
            <person name="Chaidir N."/>
            <person name="Claudel C."/>
            <person name="Donnadieu C."/>
            <person name="Faraut T."/>
            <person name="Fievet G."/>
            <person name="Helmstetter N."/>
            <person name="King M."/>
            <person name="Knapp S.J."/>
            <person name="Lai Z."/>
            <person name="Le Paslier M.C."/>
            <person name="Lippi Y."/>
            <person name="Lorenzon L."/>
            <person name="Mandel J.R."/>
            <person name="Marage G."/>
            <person name="Marchand G."/>
            <person name="Marquand E."/>
            <person name="Bret-Mestries E."/>
            <person name="Morien E."/>
            <person name="Nambeesan S."/>
            <person name="Nguyen T."/>
            <person name="Pegot-Espagnet P."/>
            <person name="Pouilly N."/>
            <person name="Raftis F."/>
            <person name="Sallet E."/>
            <person name="Schiex T."/>
            <person name="Thomas J."/>
            <person name="Vandecasteele C."/>
            <person name="Vares D."/>
            <person name="Vear F."/>
            <person name="Vautrin S."/>
            <person name="Crespi M."/>
            <person name="Mangin B."/>
            <person name="Burke J.M."/>
            <person name="Salse J."/>
            <person name="Munos S."/>
            <person name="Vincourt P."/>
            <person name="Rieseberg L.H."/>
            <person name="Langlade N.B."/>
        </authorList>
    </citation>
    <scope>NUCLEOTIDE SEQUENCE [LARGE SCALE GENOMIC DNA]</scope>
    <source>
        <strain evidence="3">cv. SF193</strain>
    </source>
</reference>
<sequence length="165" mass="18424">MKLILFVIISGEVLNGTRKPYEMLVFRLLFLYYVLILFVIISGEIPAAAMEPMPESFVSTVEDRKLEDREKWWKMGLKAISDGKLVVLLLSGGQLLQVYNQNLQTYSTDDLWADFQSAVEVPTTGATDVTKPIDNKPKPASGIITEPIHGILVVVLCKEMSCSMV</sequence>
<dbReference type="Gene3D" id="3.90.550.10">
    <property type="entry name" value="Spore Coat Polysaccharide Biosynthesis Protein SpsA, Chain A"/>
    <property type="match status" value="1"/>
</dbReference>